<feature type="compositionally biased region" description="Polar residues" evidence="3">
    <location>
        <begin position="386"/>
        <end position="410"/>
    </location>
</feature>
<dbReference type="InterPro" id="IPR018247">
    <property type="entry name" value="EF_Hand_1_Ca_BS"/>
</dbReference>
<feature type="domain" description="EH" evidence="5">
    <location>
        <begin position="160"/>
        <end position="248"/>
    </location>
</feature>
<dbReference type="InterPro" id="IPR002048">
    <property type="entry name" value="EF_hand_dom"/>
</dbReference>
<dbReference type="CDD" id="cd00052">
    <property type="entry name" value="EH"/>
    <property type="match status" value="3"/>
</dbReference>
<keyword evidence="7" id="KW-1185">Reference proteome</keyword>
<organism evidence="7 8">
    <name type="scientific">Octopus sinensis</name>
    <name type="common">East Asian common octopus</name>
    <dbReference type="NCBI Taxonomy" id="2607531"/>
    <lineage>
        <taxon>Eukaryota</taxon>
        <taxon>Metazoa</taxon>
        <taxon>Spiralia</taxon>
        <taxon>Lophotrochozoa</taxon>
        <taxon>Mollusca</taxon>
        <taxon>Cephalopoda</taxon>
        <taxon>Coleoidea</taxon>
        <taxon>Octopodiformes</taxon>
        <taxon>Octopoda</taxon>
        <taxon>Incirrata</taxon>
        <taxon>Octopodidae</taxon>
        <taxon>Octopus</taxon>
    </lineage>
</organism>
<dbReference type="PROSITE" id="PS50222">
    <property type="entry name" value="EF_HAND_2"/>
    <property type="match status" value="2"/>
</dbReference>
<dbReference type="Gene3D" id="1.10.238.10">
    <property type="entry name" value="EF-hand"/>
    <property type="match status" value="3"/>
</dbReference>
<keyword evidence="4" id="KW-0732">Signal</keyword>
<feature type="domain" description="EF-hand" evidence="6">
    <location>
        <begin position="278"/>
        <end position="313"/>
    </location>
</feature>
<accession>A0A7E6FRT1</accession>
<keyword evidence="2" id="KW-0175">Coiled coil</keyword>
<dbReference type="InterPro" id="IPR011992">
    <property type="entry name" value="EF-hand-dom_pair"/>
</dbReference>
<name>A0A7E6FRT1_9MOLL</name>
<dbReference type="PROSITE" id="PS00018">
    <property type="entry name" value="EF_HAND_1"/>
    <property type="match status" value="2"/>
</dbReference>
<evidence type="ECO:0000259" key="5">
    <source>
        <dbReference type="PROSITE" id="PS50031"/>
    </source>
</evidence>
<evidence type="ECO:0000256" key="1">
    <source>
        <dbReference type="ARBA" id="ARBA00022837"/>
    </source>
</evidence>
<keyword evidence="1" id="KW-0106">Calcium</keyword>
<evidence type="ECO:0000256" key="3">
    <source>
        <dbReference type="SAM" id="MobiDB-lite"/>
    </source>
</evidence>
<feature type="domain" description="EH" evidence="5">
    <location>
        <begin position="279"/>
        <end position="368"/>
    </location>
</feature>
<dbReference type="SUPFAM" id="SSF47473">
    <property type="entry name" value="EF-hand"/>
    <property type="match status" value="3"/>
</dbReference>
<feature type="compositionally biased region" description="Polar residues" evidence="3">
    <location>
        <begin position="713"/>
        <end position="730"/>
    </location>
</feature>
<dbReference type="GO" id="GO:0030132">
    <property type="term" value="C:clathrin coat of coated pit"/>
    <property type="evidence" value="ECO:0007669"/>
    <property type="project" value="TreeGrafter"/>
</dbReference>
<evidence type="ECO:0000256" key="2">
    <source>
        <dbReference type="SAM" id="Coils"/>
    </source>
</evidence>
<proteinExistence type="predicted"/>
<dbReference type="SUPFAM" id="SSF57997">
    <property type="entry name" value="Tropomyosin"/>
    <property type="match status" value="1"/>
</dbReference>
<feature type="domain" description="EF-hand" evidence="6">
    <location>
        <begin position="192"/>
        <end position="227"/>
    </location>
</feature>
<dbReference type="Pfam" id="PF12763">
    <property type="entry name" value="EH"/>
    <property type="match status" value="3"/>
</dbReference>
<dbReference type="GO" id="GO:0005509">
    <property type="term" value="F:calcium ion binding"/>
    <property type="evidence" value="ECO:0007669"/>
    <property type="project" value="InterPro"/>
</dbReference>
<dbReference type="PANTHER" id="PTHR11216:SF176">
    <property type="entry name" value="EPIDERMAL GROWTH FACTOR RECEPTOR PATHWAY SUBSTRATE CLONE 15, ISOFORM A"/>
    <property type="match status" value="1"/>
</dbReference>
<feature type="region of interest" description="Disordered" evidence="3">
    <location>
        <begin position="360"/>
        <end position="410"/>
    </location>
</feature>
<feature type="coiled-coil region" evidence="2">
    <location>
        <begin position="426"/>
        <end position="600"/>
    </location>
</feature>
<feature type="signal peptide" evidence="4">
    <location>
        <begin position="1"/>
        <end position="31"/>
    </location>
</feature>
<protein>
    <submittedName>
        <fullName evidence="8">Epidermal growth factor receptor substrate 15-like 1 isoform X1</fullName>
    </submittedName>
</protein>
<dbReference type="Proteomes" id="UP000515154">
    <property type="component" value="Linkage group LG26"/>
</dbReference>
<dbReference type="GO" id="GO:0006897">
    <property type="term" value="P:endocytosis"/>
    <property type="evidence" value="ECO:0007669"/>
    <property type="project" value="TreeGrafter"/>
</dbReference>
<dbReference type="AlphaFoldDB" id="A0A7E6FRT1"/>
<sequence>MSSSSSSGSVSSLCLLIMLAGSHHERSSVHAEEVLQIVGPHAGIYEGYYLQADPTNTGSIGALDAARFLKKSSLKENVLSQIWDLSDPTGKGYLEKPGFFIALKLIALAQIGHEISLGRLPSETPPPNLGPVEPVLSPPETIVMSPPHSVGTNWVILPPEKAKYDKLFDSLQPVNGLASGDKVKPVLLNSKLPVDILGHIWDLSDVDKDGFLDKDEFAVAMHLVYSALENNPVPTTLPPKLIPPSKRKRVSLPGGTITDSLPPRTDSPAPLQWVVTNTEKANYDILFKKTDTDMDGFVSGKEIRDVFLQSGLSNNVLAHIWSLCDIKSTGKLNAEQFALAMYLMGEKKKGATLPQQLTPEMVPPTMRSQTNAGPAAFGVMDEDSDPQNQNPATDLSGTEHSNTDFLDGTNSGPYSHVADFSAIKELDTITKDIDDMKKEKLLLEKEKSQRDADIKIKNGEVQALQKDLDAITATLHQLENQKREAQKRLDELDDKRSNLESSVKEMKDKCDDEQRQIDEYKLKISNQEKSVQLTNGAIQEQEDELSNLRSDLNNLRDEETQLEEEVSKKKVYIESLLKNQKDTQLQLSQAKTRIQHLQDQQQGNNSNAQINGEFAYFPTSSSEGDQFSTLATAGSSPISIGAFSHGSSMDDFRDDPFKSKDPFSNTAPDPFQNEDPFKGSDPFNQDPFASDDPFKDAFPVADNEAAVFPKTDSFGSSATDPFQSTFSNTNKKPEAFAAFGDPKPKSNKGDLFGSVPFVKSNSKSPTPPNLPPKQKKQPPPRPAPPRPKSSPAAKKKDELFANFGNDPFTGNDPFASSTGNNPECSLENFADFSPSKVRLSTYPLFTFLVLLLESGEERNRRYHFFDYG</sequence>
<feature type="compositionally biased region" description="Basic and acidic residues" evidence="3">
    <location>
        <begin position="648"/>
        <end position="661"/>
    </location>
</feature>
<dbReference type="SMART" id="SM00054">
    <property type="entry name" value="EFh"/>
    <property type="match status" value="4"/>
</dbReference>
<feature type="compositionally biased region" description="Pro residues" evidence="3">
    <location>
        <begin position="779"/>
        <end position="788"/>
    </location>
</feature>
<dbReference type="PROSITE" id="PS50031">
    <property type="entry name" value="EH"/>
    <property type="match status" value="3"/>
</dbReference>
<dbReference type="RefSeq" id="XP_036369567.1">
    <property type="nucleotide sequence ID" value="XM_036513674.1"/>
</dbReference>
<feature type="domain" description="EH" evidence="5">
    <location>
        <begin position="41"/>
        <end position="135"/>
    </location>
</feature>
<dbReference type="GO" id="GO:0016197">
    <property type="term" value="P:endosomal transport"/>
    <property type="evidence" value="ECO:0007669"/>
    <property type="project" value="TreeGrafter"/>
</dbReference>
<evidence type="ECO:0000259" key="6">
    <source>
        <dbReference type="PROSITE" id="PS50222"/>
    </source>
</evidence>
<feature type="region of interest" description="Disordered" evidence="3">
    <location>
        <begin position="711"/>
        <end position="796"/>
    </location>
</feature>
<dbReference type="InterPro" id="IPR000261">
    <property type="entry name" value="EH_dom"/>
</dbReference>
<feature type="chain" id="PRO_5029019670" evidence="4">
    <location>
        <begin position="32"/>
        <end position="868"/>
    </location>
</feature>
<evidence type="ECO:0000256" key="4">
    <source>
        <dbReference type="SAM" id="SignalP"/>
    </source>
</evidence>
<dbReference type="PANTHER" id="PTHR11216">
    <property type="entry name" value="EH DOMAIN"/>
    <property type="match status" value="1"/>
</dbReference>
<dbReference type="KEGG" id="osn:115224739"/>
<feature type="region of interest" description="Disordered" evidence="3">
    <location>
        <begin position="646"/>
        <end position="697"/>
    </location>
</feature>
<evidence type="ECO:0000313" key="8">
    <source>
        <dbReference type="RefSeq" id="XP_036369567.1"/>
    </source>
</evidence>
<reference evidence="8" key="1">
    <citation type="submission" date="2025-08" db="UniProtKB">
        <authorList>
            <consortium name="RefSeq"/>
        </authorList>
    </citation>
    <scope>IDENTIFICATION</scope>
</reference>
<gene>
    <name evidence="8" type="primary">LOC115224739</name>
</gene>
<evidence type="ECO:0000313" key="7">
    <source>
        <dbReference type="Proteomes" id="UP000515154"/>
    </source>
</evidence>
<dbReference type="SMART" id="SM00027">
    <property type="entry name" value="EH"/>
    <property type="match status" value="3"/>
</dbReference>